<protein>
    <recommendedName>
        <fullName evidence="4">DUF998 domain-containing protein</fullName>
    </recommendedName>
</protein>
<organism evidence="2 3">
    <name type="scientific">Shewanella atlantica</name>
    <dbReference type="NCBI Taxonomy" id="271099"/>
    <lineage>
        <taxon>Bacteria</taxon>
        <taxon>Pseudomonadati</taxon>
        <taxon>Pseudomonadota</taxon>
        <taxon>Gammaproteobacteria</taxon>
        <taxon>Alteromonadales</taxon>
        <taxon>Shewanellaceae</taxon>
        <taxon>Shewanella</taxon>
    </lineage>
</organism>
<feature type="transmembrane region" description="Helical" evidence="1">
    <location>
        <begin position="90"/>
        <end position="113"/>
    </location>
</feature>
<sequence>MIEKSVKLSSLAFKFGTLGIVGLLMGVILSALGFQDFEGHNFNFFNHTLSELGHYGHSTFAVVINGGLFFGSLSLILFCLFSIQLIDSKLLYSLFLSLVLTFMSLAAAGLFPVNVYHLHTMAIKYFFYFGSFSSFLYLVYLSMKGRLFYSSWNAVTGILTFISFLCFLVLSHIDLGLIAGDKQFYQEMVMELPRPDIWWPATLEWLSLTLFMLWGMGMVQSLRNQAQIKQVEEGEKSKAIRS</sequence>
<evidence type="ECO:0008006" key="4">
    <source>
        <dbReference type="Google" id="ProtNLM"/>
    </source>
</evidence>
<name>A0A3S0KK97_9GAMM</name>
<evidence type="ECO:0000313" key="3">
    <source>
        <dbReference type="Proteomes" id="UP000282060"/>
    </source>
</evidence>
<feature type="transmembrane region" description="Helical" evidence="1">
    <location>
        <begin position="197"/>
        <end position="219"/>
    </location>
</feature>
<keyword evidence="3" id="KW-1185">Reference proteome</keyword>
<dbReference type="AlphaFoldDB" id="A0A3S0KK97"/>
<keyword evidence="1" id="KW-0472">Membrane</keyword>
<gene>
    <name evidence="2" type="ORF">EKG39_10690</name>
</gene>
<dbReference type="OrthoDB" id="6398939at2"/>
<dbReference type="Proteomes" id="UP000282060">
    <property type="component" value="Unassembled WGS sequence"/>
</dbReference>
<reference evidence="2 3" key="1">
    <citation type="submission" date="2018-12" db="EMBL/GenBank/DDBJ databases">
        <authorList>
            <person name="Yu L."/>
        </authorList>
    </citation>
    <scope>NUCLEOTIDE SEQUENCE [LARGE SCALE GENOMIC DNA]</scope>
    <source>
        <strain evidence="2 3">HAW-EB5</strain>
    </source>
</reference>
<evidence type="ECO:0000313" key="2">
    <source>
        <dbReference type="EMBL" id="RTR32825.1"/>
    </source>
</evidence>
<keyword evidence="1" id="KW-0812">Transmembrane</keyword>
<feature type="transmembrane region" description="Helical" evidence="1">
    <location>
        <begin position="155"/>
        <end position="177"/>
    </location>
</feature>
<keyword evidence="1" id="KW-1133">Transmembrane helix</keyword>
<dbReference type="EMBL" id="RXNV01000003">
    <property type="protein sequence ID" value="RTR32825.1"/>
    <property type="molecule type" value="Genomic_DNA"/>
</dbReference>
<comment type="caution">
    <text evidence="2">The sequence shown here is derived from an EMBL/GenBank/DDBJ whole genome shotgun (WGS) entry which is preliminary data.</text>
</comment>
<accession>A0A3S0KK97</accession>
<evidence type="ECO:0000256" key="1">
    <source>
        <dbReference type="SAM" id="Phobius"/>
    </source>
</evidence>
<proteinExistence type="predicted"/>
<dbReference type="RefSeq" id="WP_126505729.1">
    <property type="nucleotide sequence ID" value="NZ_RXNV01000003.1"/>
</dbReference>
<feature type="transmembrane region" description="Helical" evidence="1">
    <location>
        <begin position="12"/>
        <end position="35"/>
    </location>
</feature>
<feature type="transmembrane region" description="Helical" evidence="1">
    <location>
        <begin position="55"/>
        <end position="83"/>
    </location>
</feature>
<feature type="transmembrane region" description="Helical" evidence="1">
    <location>
        <begin position="125"/>
        <end position="143"/>
    </location>
</feature>